<feature type="transmembrane region" description="Helical" evidence="7">
    <location>
        <begin position="128"/>
        <end position="149"/>
    </location>
</feature>
<feature type="transmembrane region" description="Helical" evidence="7">
    <location>
        <begin position="366"/>
        <end position="388"/>
    </location>
</feature>
<dbReference type="PANTHER" id="PTHR23503">
    <property type="entry name" value="SOLUTE CARRIER FAMILY 2"/>
    <property type="match status" value="1"/>
</dbReference>
<feature type="domain" description="Major facilitator superfamily (MFS) profile" evidence="8">
    <location>
        <begin position="20"/>
        <end position="486"/>
    </location>
</feature>
<keyword evidence="10" id="KW-1185">Reference proteome</keyword>
<dbReference type="InterPro" id="IPR005828">
    <property type="entry name" value="MFS_sugar_transport-like"/>
</dbReference>
<evidence type="ECO:0000256" key="4">
    <source>
        <dbReference type="ARBA" id="ARBA00022692"/>
    </source>
</evidence>
<protein>
    <submittedName>
        <fullName evidence="9">Metabolite transport</fullName>
    </submittedName>
</protein>
<dbReference type="GO" id="GO:0015149">
    <property type="term" value="F:hexose transmembrane transporter activity"/>
    <property type="evidence" value="ECO:0007669"/>
    <property type="project" value="TreeGrafter"/>
</dbReference>
<comment type="subcellular location">
    <subcellularLocation>
        <location evidence="1">Membrane</location>
        <topology evidence="1">Multi-pass membrane protein</topology>
    </subcellularLocation>
</comment>
<accession>A0A9P7AZK0</accession>
<keyword evidence="3" id="KW-0813">Transport</keyword>
<dbReference type="InterPro" id="IPR005829">
    <property type="entry name" value="Sugar_transporter_CS"/>
</dbReference>
<dbReference type="SUPFAM" id="SSF103473">
    <property type="entry name" value="MFS general substrate transporter"/>
    <property type="match status" value="1"/>
</dbReference>
<evidence type="ECO:0000256" key="1">
    <source>
        <dbReference type="ARBA" id="ARBA00004141"/>
    </source>
</evidence>
<dbReference type="PRINTS" id="PR00171">
    <property type="entry name" value="SUGRTRNSPORT"/>
</dbReference>
<dbReference type="PANTHER" id="PTHR23503:SF8">
    <property type="entry name" value="FACILITATED GLUCOSE TRANSPORTER PROTEIN 1"/>
    <property type="match status" value="1"/>
</dbReference>
<evidence type="ECO:0000259" key="8">
    <source>
        <dbReference type="PROSITE" id="PS50850"/>
    </source>
</evidence>
<feature type="transmembrane region" description="Helical" evidence="7">
    <location>
        <begin position="189"/>
        <end position="210"/>
    </location>
</feature>
<evidence type="ECO:0000313" key="10">
    <source>
        <dbReference type="Proteomes" id="UP000785200"/>
    </source>
</evidence>
<name>A0A9P7AZK0_9HELO</name>
<dbReference type="EMBL" id="VNKQ01000004">
    <property type="protein sequence ID" value="KAG0651282.1"/>
    <property type="molecule type" value="Genomic_DNA"/>
</dbReference>
<feature type="transmembrane region" description="Helical" evidence="7">
    <location>
        <begin position="330"/>
        <end position="354"/>
    </location>
</feature>
<gene>
    <name evidence="9" type="ORF">D0Z07_2116</name>
</gene>
<evidence type="ECO:0000256" key="3">
    <source>
        <dbReference type="ARBA" id="ARBA00022448"/>
    </source>
</evidence>
<dbReference type="InterPro" id="IPR036259">
    <property type="entry name" value="MFS_trans_sf"/>
</dbReference>
<dbReference type="Gene3D" id="1.20.1250.20">
    <property type="entry name" value="MFS general substrate transporter like domains"/>
    <property type="match status" value="1"/>
</dbReference>
<evidence type="ECO:0000313" key="9">
    <source>
        <dbReference type="EMBL" id="KAG0651282.1"/>
    </source>
</evidence>
<keyword evidence="4 7" id="KW-0812">Transmembrane</keyword>
<evidence type="ECO:0000256" key="7">
    <source>
        <dbReference type="SAM" id="Phobius"/>
    </source>
</evidence>
<dbReference type="PROSITE" id="PS00217">
    <property type="entry name" value="SUGAR_TRANSPORT_2"/>
    <property type="match status" value="1"/>
</dbReference>
<evidence type="ECO:0000256" key="2">
    <source>
        <dbReference type="ARBA" id="ARBA00010992"/>
    </source>
</evidence>
<dbReference type="GO" id="GO:0016020">
    <property type="term" value="C:membrane"/>
    <property type="evidence" value="ECO:0007669"/>
    <property type="project" value="UniProtKB-SubCell"/>
</dbReference>
<dbReference type="InterPro" id="IPR020846">
    <property type="entry name" value="MFS_dom"/>
</dbReference>
<feature type="transmembrane region" description="Helical" evidence="7">
    <location>
        <begin position="300"/>
        <end position="324"/>
    </location>
</feature>
<dbReference type="InterPro" id="IPR045263">
    <property type="entry name" value="GLUT"/>
</dbReference>
<proteinExistence type="inferred from homology"/>
<feature type="transmembrane region" description="Helical" evidence="7">
    <location>
        <begin position="161"/>
        <end position="183"/>
    </location>
</feature>
<feature type="transmembrane region" description="Helical" evidence="7">
    <location>
        <begin position="462"/>
        <end position="482"/>
    </location>
</feature>
<dbReference type="Pfam" id="PF00083">
    <property type="entry name" value="Sugar_tr"/>
    <property type="match status" value="1"/>
</dbReference>
<dbReference type="InterPro" id="IPR003663">
    <property type="entry name" value="Sugar/inositol_transpt"/>
</dbReference>
<dbReference type="PROSITE" id="PS50850">
    <property type="entry name" value="MFS"/>
    <property type="match status" value="1"/>
</dbReference>
<dbReference type="AlphaFoldDB" id="A0A9P7AZK0"/>
<evidence type="ECO:0000256" key="5">
    <source>
        <dbReference type="ARBA" id="ARBA00022989"/>
    </source>
</evidence>
<feature type="transmembrane region" description="Helical" evidence="7">
    <location>
        <begin position="12"/>
        <end position="33"/>
    </location>
</feature>
<sequence length="498" mass="53057">MTDTHARPYLRGITPYLIFLVVTVTLGPLQFGFHLAELNAPHDAITCKNRQEKPSDFLLQWLPECLPMSESEFAFVSSIFTLGGLLGALSAGPVSTRFGILISMRIATLASLIGASHEALASHVSMLVLGRLLAGVGAGISLVVVPLYVSEVAPPQSKGSFGAATQIAVNLGILLTLVSGYIFGQDSEWRIALAVGAGFAVLQGVLLCAVSESPAWTATNRDPELALSILKRIRGTGIDLAEEIRNWNVGTPKTIADELDSLLFEEESIRYGAMSPSTHKETTKQVGFLEVAGSPQYRPALIAVVGVMMAQQLTGINSVMMYSVELMSSIFPTTSTLLTIMLSLINLLTTILCAPLPDKLGRKPALLLSITGMGFSSLALAFSMLFSIKILSAVSAICFVASFGVGIGAIPFILASELVDQEASSATQGWGLAANWIATFSIAQFCPMINDALNSKFGGTGWVYFIFTALALISAIFVVCCVPETQKTGHVEEPWERT</sequence>
<organism evidence="9 10">
    <name type="scientific">Hyphodiscus hymeniophilus</name>
    <dbReference type="NCBI Taxonomy" id="353542"/>
    <lineage>
        <taxon>Eukaryota</taxon>
        <taxon>Fungi</taxon>
        <taxon>Dikarya</taxon>
        <taxon>Ascomycota</taxon>
        <taxon>Pezizomycotina</taxon>
        <taxon>Leotiomycetes</taxon>
        <taxon>Helotiales</taxon>
        <taxon>Hyphodiscaceae</taxon>
        <taxon>Hyphodiscus</taxon>
    </lineage>
</organism>
<feature type="transmembrane region" description="Helical" evidence="7">
    <location>
        <begin position="73"/>
        <end position="91"/>
    </location>
</feature>
<dbReference type="Proteomes" id="UP000785200">
    <property type="component" value="Unassembled WGS sequence"/>
</dbReference>
<feature type="transmembrane region" description="Helical" evidence="7">
    <location>
        <begin position="394"/>
        <end position="418"/>
    </location>
</feature>
<dbReference type="OrthoDB" id="4540492at2759"/>
<comment type="similarity">
    <text evidence="2">Belongs to the major facilitator superfamily. Sugar transporter (TC 2.A.1.1) family.</text>
</comment>
<keyword evidence="6 7" id="KW-0472">Membrane</keyword>
<keyword evidence="5 7" id="KW-1133">Transmembrane helix</keyword>
<reference evidence="9" key="1">
    <citation type="submission" date="2019-07" db="EMBL/GenBank/DDBJ databases">
        <title>Hyphodiscus hymeniophilus genome sequencing and assembly.</title>
        <authorList>
            <person name="Kramer G."/>
            <person name="Nodwell J."/>
        </authorList>
    </citation>
    <scope>NUCLEOTIDE SEQUENCE</scope>
    <source>
        <strain evidence="9">ATCC 34498</strain>
    </source>
</reference>
<evidence type="ECO:0000256" key="6">
    <source>
        <dbReference type="ARBA" id="ARBA00023136"/>
    </source>
</evidence>
<comment type="caution">
    <text evidence="9">The sequence shown here is derived from an EMBL/GenBank/DDBJ whole genome shotgun (WGS) entry which is preliminary data.</text>
</comment>